<organism evidence="1 2">
    <name type="scientific">Aeromonas popoffii</name>
    <dbReference type="NCBI Taxonomy" id="70856"/>
    <lineage>
        <taxon>Bacteria</taxon>
        <taxon>Pseudomonadati</taxon>
        <taxon>Pseudomonadota</taxon>
        <taxon>Gammaproteobacteria</taxon>
        <taxon>Aeromonadales</taxon>
        <taxon>Aeromonadaceae</taxon>
        <taxon>Aeromonas</taxon>
    </lineage>
</organism>
<gene>
    <name evidence="1" type="ORF">KAT72_22345</name>
</gene>
<dbReference type="RefSeq" id="WP_212514978.1">
    <property type="nucleotide sequence ID" value="NZ_CAWQDX010000031.1"/>
</dbReference>
<evidence type="ECO:0000313" key="2">
    <source>
        <dbReference type="Proteomes" id="UP000675653"/>
    </source>
</evidence>
<dbReference type="EMBL" id="JAGRZL010000126">
    <property type="protein sequence ID" value="MBR7631637.1"/>
    <property type="molecule type" value="Genomic_DNA"/>
</dbReference>
<comment type="caution">
    <text evidence="1">The sequence shown here is derived from an EMBL/GenBank/DDBJ whole genome shotgun (WGS) entry which is preliminary data.</text>
</comment>
<name>A0ABS5GX29_9GAMM</name>
<dbReference type="Proteomes" id="UP000675653">
    <property type="component" value="Unassembled WGS sequence"/>
</dbReference>
<evidence type="ECO:0000313" key="1">
    <source>
        <dbReference type="EMBL" id="MBR7631637.1"/>
    </source>
</evidence>
<accession>A0ABS5GX29</accession>
<proteinExistence type="predicted"/>
<keyword evidence="2" id="KW-1185">Reference proteome</keyword>
<protein>
    <submittedName>
        <fullName evidence="1">Uncharacterized protein</fullName>
    </submittedName>
</protein>
<reference evidence="1 2" key="1">
    <citation type="submission" date="2021-04" db="EMBL/GenBank/DDBJ databases">
        <title>Draft Genome of Aeromonas popoffii ID682, isolated from a natural water source in Idaho.</title>
        <authorList>
            <person name="Testerman T."/>
            <person name="Graf J."/>
        </authorList>
    </citation>
    <scope>NUCLEOTIDE SEQUENCE [LARGE SCALE GENOMIC DNA]</scope>
    <source>
        <strain evidence="1 2">ID682</strain>
    </source>
</reference>
<sequence length="77" mass="8057">MTVTGKTFGVVYVSARGRWFSVTFVVAAAGYGAHILNRGGENADRDNDVLVNMSLSGNTLTLSKGGQATGIGDVYLM</sequence>